<evidence type="ECO:0000259" key="2">
    <source>
        <dbReference type="PROSITE" id="PS50113"/>
    </source>
</evidence>
<evidence type="ECO:0000259" key="3">
    <source>
        <dbReference type="PROSITE" id="PS50883"/>
    </source>
</evidence>
<dbReference type="PANTHER" id="PTHR33121">
    <property type="entry name" value="CYCLIC DI-GMP PHOSPHODIESTERASE PDEF"/>
    <property type="match status" value="1"/>
</dbReference>
<organism evidence="4 5">
    <name type="scientific">Marinomonas ostreistagni</name>
    <dbReference type="NCBI Taxonomy" id="359209"/>
    <lineage>
        <taxon>Bacteria</taxon>
        <taxon>Pseudomonadati</taxon>
        <taxon>Pseudomonadota</taxon>
        <taxon>Gammaproteobacteria</taxon>
        <taxon>Oceanospirillales</taxon>
        <taxon>Oceanospirillaceae</taxon>
        <taxon>Marinomonas</taxon>
    </lineage>
</organism>
<dbReference type="Pfam" id="PF00563">
    <property type="entry name" value="EAL"/>
    <property type="match status" value="1"/>
</dbReference>
<dbReference type="InterPro" id="IPR043128">
    <property type="entry name" value="Rev_trsase/Diguanyl_cyclase"/>
</dbReference>
<dbReference type="EMBL" id="JAEMUH010000013">
    <property type="protein sequence ID" value="MBJ7551772.1"/>
    <property type="molecule type" value="Genomic_DNA"/>
</dbReference>
<keyword evidence="5" id="KW-1185">Reference proteome</keyword>
<evidence type="ECO:0000313" key="5">
    <source>
        <dbReference type="Proteomes" id="UP000598488"/>
    </source>
</evidence>
<dbReference type="InterPro" id="IPR035965">
    <property type="entry name" value="PAS-like_dom_sf"/>
</dbReference>
<dbReference type="Gene3D" id="3.30.450.20">
    <property type="entry name" value="PAS domain"/>
    <property type="match status" value="1"/>
</dbReference>
<evidence type="ECO:0000313" key="4">
    <source>
        <dbReference type="EMBL" id="MBJ7551772.1"/>
    </source>
</evidence>
<dbReference type="SMART" id="SM00091">
    <property type="entry name" value="PAS"/>
    <property type="match status" value="2"/>
</dbReference>
<dbReference type="InterPro" id="IPR035919">
    <property type="entry name" value="EAL_sf"/>
</dbReference>
<dbReference type="Gene3D" id="3.30.70.270">
    <property type="match status" value="1"/>
</dbReference>
<dbReference type="PROSITE" id="PS50113">
    <property type="entry name" value="PAC"/>
    <property type="match status" value="1"/>
</dbReference>
<dbReference type="InterPro" id="IPR000700">
    <property type="entry name" value="PAS-assoc_C"/>
</dbReference>
<dbReference type="RefSeq" id="WP_199463362.1">
    <property type="nucleotide sequence ID" value="NZ_JAEMUH010000013.1"/>
</dbReference>
<proteinExistence type="predicted"/>
<dbReference type="InterPro" id="IPR000014">
    <property type="entry name" value="PAS"/>
</dbReference>
<dbReference type="CDD" id="cd00130">
    <property type="entry name" value="PAS"/>
    <property type="match status" value="1"/>
</dbReference>
<gene>
    <name evidence="4" type="ORF">JHD44_13830</name>
</gene>
<reference evidence="4 5" key="1">
    <citation type="submission" date="2020-12" db="EMBL/GenBank/DDBJ databases">
        <title>Comparative genome analysis of fungal antagonists Marinomonas ostreistagni 398 and M. spartinae 468.</title>
        <authorList>
            <person name="Fields J.L."/>
            <person name="Mavrodi O.V."/>
            <person name="Biber P.D."/>
            <person name="Indest K.J."/>
            <person name="Mavrodi D.V."/>
        </authorList>
    </citation>
    <scope>NUCLEOTIDE SEQUENCE [LARGE SCALE GENOMIC DNA]</scope>
    <source>
        <strain evidence="4 5">USM7</strain>
    </source>
</reference>
<dbReference type="InterPro" id="IPR013767">
    <property type="entry name" value="PAS_fold"/>
</dbReference>
<dbReference type="NCBIfam" id="TIGR00229">
    <property type="entry name" value="sensory_box"/>
    <property type="match status" value="1"/>
</dbReference>
<dbReference type="Gene3D" id="3.20.20.450">
    <property type="entry name" value="EAL domain"/>
    <property type="match status" value="1"/>
</dbReference>
<dbReference type="PROSITE" id="PS50883">
    <property type="entry name" value="EAL"/>
    <property type="match status" value="1"/>
</dbReference>
<feature type="domain" description="EAL" evidence="3">
    <location>
        <begin position="423"/>
        <end position="676"/>
    </location>
</feature>
<comment type="caution">
    <text evidence="4">The sequence shown here is derived from an EMBL/GenBank/DDBJ whole genome shotgun (WGS) entry which is preliminary data.</text>
</comment>
<dbReference type="Proteomes" id="UP000598488">
    <property type="component" value="Unassembled WGS sequence"/>
</dbReference>
<dbReference type="Pfam" id="PF00989">
    <property type="entry name" value="PAS"/>
    <property type="match status" value="1"/>
</dbReference>
<feature type="domain" description="PAS" evidence="1">
    <location>
        <begin position="4"/>
        <end position="74"/>
    </location>
</feature>
<accession>A0ABS0ZDM2</accession>
<dbReference type="InterPro" id="IPR050706">
    <property type="entry name" value="Cyclic-di-GMP_PDE-like"/>
</dbReference>
<name>A0ABS0ZDM2_9GAMM</name>
<dbReference type="PANTHER" id="PTHR33121:SF79">
    <property type="entry name" value="CYCLIC DI-GMP PHOSPHODIESTERASE PDED-RELATED"/>
    <property type="match status" value="1"/>
</dbReference>
<evidence type="ECO:0000259" key="1">
    <source>
        <dbReference type="PROSITE" id="PS50112"/>
    </source>
</evidence>
<sequence length="677" mass="76456">MSEEGSLYQALINAAADGIIMIDCRGRIETFSPAAEALFGYSADEVIGQNVSILMPSDMASQHDGYLQNHVRTGNEAIIGKGREVTGRRKNGELFEMHLSVGKAMGRDGQPSFVGICHDLTDYKTALYQLQRVDTRYQSVLDSQGLLIVRMSLNGDVLLSNQAFENFLAELPKRDHFKFVDCLQGNDIDTFQSHLSSLREEGNTEFKLMLTMKSLGQSSCEVEWWIRRVMDPDGVHIQAVGIDVSEKVLASNEAYLLKHFDPVTKLPNVDFLRKKFAESERCHPDQSFVFVQFELVSFQRMRKLGSDLEVDENLRFLASTFKQDPSVEAVSRIAQGRFLIIYRAPRQHDAKEVVSTYLNYLEQRIQAQSIVAPEWRAGCAPHWEGTSFDHTLACSEMALSYSHQKNHAIVFYSSEIQKLCERTKILHRRLVNALAFGHIKVFMQPKINLKTHTICGFEALMRWSDDILGFVSPFEIIQVVQELGLEAELDRYIITKTLNAISEHKTLFSTEAPVSINISAKSFIRRDVIEHLVYGIAERDLCYQMVEVEVTEDAVLSIDEVVKTNAKLLQEHKINICLDDFGTGYSALSYLGKLPLDNLKIDRAFVKEIHTERGKVMLEAIVSIAKSLDLTVTAEGVEESDQCAMLEEMGCDFAQGFLFSKALPMEELNCFLSAWGH</sequence>
<dbReference type="CDD" id="cd01948">
    <property type="entry name" value="EAL"/>
    <property type="match status" value="1"/>
</dbReference>
<dbReference type="PROSITE" id="PS50112">
    <property type="entry name" value="PAS"/>
    <property type="match status" value="1"/>
</dbReference>
<dbReference type="SUPFAM" id="SSF141868">
    <property type="entry name" value="EAL domain-like"/>
    <property type="match status" value="1"/>
</dbReference>
<dbReference type="SUPFAM" id="SSF55785">
    <property type="entry name" value="PYP-like sensor domain (PAS domain)"/>
    <property type="match status" value="2"/>
</dbReference>
<dbReference type="InterPro" id="IPR001633">
    <property type="entry name" value="EAL_dom"/>
</dbReference>
<feature type="domain" description="PAC" evidence="2">
    <location>
        <begin position="81"/>
        <end position="132"/>
    </location>
</feature>
<dbReference type="SMART" id="SM00052">
    <property type="entry name" value="EAL"/>
    <property type="match status" value="1"/>
</dbReference>
<protein>
    <submittedName>
        <fullName evidence="4">EAL domain-containing protein</fullName>
    </submittedName>
</protein>